<dbReference type="InterPro" id="IPR004360">
    <property type="entry name" value="Glyas_Fos-R_dOase_dom"/>
</dbReference>
<keyword evidence="3" id="KW-1185">Reference proteome</keyword>
<sequence length="107" mass="11332">MKLAFLFLPVSDLAAAEELYRGRLGLDEAWREGDSTVALASPGGDVQLMLSTDPYPAGPMFEVADAAAWEAAHDDIPVAVPRYAIPGGEVVGFSDPGGNVFYVFDQA</sequence>
<evidence type="ECO:0000313" key="2">
    <source>
        <dbReference type="EMBL" id="MFC3689150.1"/>
    </source>
</evidence>
<dbReference type="Gene3D" id="3.10.180.10">
    <property type="entry name" value="2,3-Dihydroxybiphenyl 1,2-Dioxygenase, domain 1"/>
    <property type="match status" value="1"/>
</dbReference>
<evidence type="ECO:0000313" key="3">
    <source>
        <dbReference type="Proteomes" id="UP001595685"/>
    </source>
</evidence>
<dbReference type="PROSITE" id="PS51819">
    <property type="entry name" value="VOC"/>
    <property type="match status" value="1"/>
</dbReference>
<dbReference type="InterPro" id="IPR037523">
    <property type="entry name" value="VOC_core"/>
</dbReference>
<protein>
    <submittedName>
        <fullName evidence="2">VOC family protein</fullName>
    </submittedName>
</protein>
<proteinExistence type="predicted"/>
<name>A0ABV7WH01_9MICO</name>
<evidence type="ECO:0000259" key="1">
    <source>
        <dbReference type="PROSITE" id="PS51819"/>
    </source>
</evidence>
<dbReference type="Pfam" id="PF00903">
    <property type="entry name" value="Glyoxalase"/>
    <property type="match status" value="1"/>
</dbReference>
<organism evidence="2 3">
    <name type="scientific">Aquipuribacter hungaricus</name>
    <dbReference type="NCBI Taxonomy" id="545624"/>
    <lineage>
        <taxon>Bacteria</taxon>
        <taxon>Bacillati</taxon>
        <taxon>Actinomycetota</taxon>
        <taxon>Actinomycetes</taxon>
        <taxon>Micrococcales</taxon>
        <taxon>Intrasporangiaceae</taxon>
        <taxon>Aquipuribacter</taxon>
    </lineage>
</organism>
<accession>A0ABV7WH01</accession>
<gene>
    <name evidence="2" type="ORF">ACFOLH_12425</name>
</gene>
<dbReference type="Proteomes" id="UP001595685">
    <property type="component" value="Unassembled WGS sequence"/>
</dbReference>
<dbReference type="SUPFAM" id="SSF54593">
    <property type="entry name" value="Glyoxalase/Bleomycin resistance protein/Dihydroxybiphenyl dioxygenase"/>
    <property type="match status" value="1"/>
</dbReference>
<dbReference type="RefSeq" id="WP_340294589.1">
    <property type="nucleotide sequence ID" value="NZ_JBBEOI010000170.1"/>
</dbReference>
<dbReference type="EMBL" id="JBHRWW010000008">
    <property type="protein sequence ID" value="MFC3689150.1"/>
    <property type="molecule type" value="Genomic_DNA"/>
</dbReference>
<dbReference type="InterPro" id="IPR029068">
    <property type="entry name" value="Glyas_Bleomycin-R_OHBP_Dase"/>
</dbReference>
<comment type="caution">
    <text evidence="2">The sequence shown here is derived from an EMBL/GenBank/DDBJ whole genome shotgun (WGS) entry which is preliminary data.</text>
</comment>
<feature type="domain" description="VOC" evidence="1">
    <location>
        <begin position="2"/>
        <end position="106"/>
    </location>
</feature>
<reference evidence="3" key="1">
    <citation type="journal article" date="2019" name="Int. J. Syst. Evol. Microbiol.">
        <title>The Global Catalogue of Microorganisms (GCM) 10K type strain sequencing project: providing services to taxonomists for standard genome sequencing and annotation.</title>
        <authorList>
            <consortium name="The Broad Institute Genomics Platform"/>
            <consortium name="The Broad Institute Genome Sequencing Center for Infectious Disease"/>
            <person name="Wu L."/>
            <person name="Ma J."/>
        </authorList>
    </citation>
    <scope>NUCLEOTIDE SEQUENCE [LARGE SCALE GENOMIC DNA]</scope>
    <source>
        <strain evidence="3">NCAIM B.02333</strain>
    </source>
</reference>